<organism evidence="2 3">
    <name type="scientific">Pleurotus eryngii</name>
    <name type="common">Boletus of the steppes</name>
    <dbReference type="NCBI Taxonomy" id="5323"/>
    <lineage>
        <taxon>Eukaryota</taxon>
        <taxon>Fungi</taxon>
        <taxon>Dikarya</taxon>
        <taxon>Basidiomycota</taxon>
        <taxon>Agaricomycotina</taxon>
        <taxon>Agaricomycetes</taxon>
        <taxon>Agaricomycetidae</taxon>
        <taxon>Agaricales</taxon>
        <taxon>Pleurotineae</taxon>
        <taxon>Pleurotaceae</taxon>
        <taxon>Pleurotus</taxon>
    </lineage>
</organism>
<reference evidence="2" key="1">
    <citation type="submission" date="2020-11" db="EMBL/GenBank/DDBJ databases">
        <authorList>
            <consortium name="DOE Joint Genome Institute"/>
            <person name="Ahrendt S."/>
            <person name="Riley R."/>
            <person name="Andreopoulos W."/>
            <person name="Labutti K."/>
            <person name="Pangilinan J."/>
            <person name="Ruiz-Duenas F.J."/>
            <person name="Barrasa J.M."/>
            <person name="Sanchez-Garcia M."/>
            <person name="Camarero S."/>
            <person name="Miyauchi S."/>
            <person name="Serrano A."/>
            <person name="Linde D."/>
            <person name="Babiker R."/>
            <person name="Drula E."/>
            <person name="Ayuso-Fernandez I."/>
            <person name="Pacheco R."/>
            <person name="Padilla G."/>
            <person name="Ferreira P."/>
            <person name="Barriuso J."/>
            <person name="Kellner H."/>
            <person name="Castanera R."/>
            <person name="Alfaro M."/>
            <person name="Ramirez L."/>
            <person name="Pisabarro A.G."/>
            <person name="Kuo A."/>
            <person name="Tritt A."/>
            <person name="Lipzen A."/>
            <person name="He G."/>
            <person name="Yan M."/>
            <person name="Ng V."/>
            <person name="Cullen D."/>
            <person name="Martin F."/>
            <person name="Rosso M.-N."/>
            <person name="Henrissat B."/>
            <person name="Hibbett D."/>
            <person name="Martinez A.T."/>
            <person name="Grigoriev I.V."/>
        </authorList>
    </citation>
    <scope>NUCLEOTIDE SEQUENCE</scope>
    <source>
        <strain evidence="2">ATCC 90797</strain>
    </source>
</reference>
<sequence length="436" mass="48679">MSLTSDQEWACRELDKAIGASLSRTQAQKHPSEAGSHPAVDDDTDGWLFSDWETTIDDDAFFDNIKDPDDEVFDDLSASTPLDDLDKDDPEDNFTCSQVIAIDEENSERSESQAQECASTGSLRDLEYASDLHEKILETLIPLYCHLPGPGDTKFYSSILWLIILKSLKPNREWLPTRRITQLIAALLFTGRLVVMALMCRGLGVKSRYSQAFSAISHYLEEENEGPMPTLYLLLQPMNWLVSTEQGTLEFNAMDFTGTNIILDRKVLRLTDLGEFVETLVCESEAIISDQLFFGLDICDTAWSPGIVHNELQNISAGYSCFRDPQNEFIEHEHTLICTVLTHLKLQGHFHYLGEGGQIVWKAGACLAYIAACHEVEMRLFVASQTSASEPGRGTEIASHLITNICISGSPPHLQLDPRWTPGGPSQATFDQFFTT</sequence>
<gene>
    <name evidence="2" type="ORF">BDN71DRAFT_1511033</name>
</gene>
<evidence type="ECO:0000313" key="2">
    <source>
        <dbReference type="EMBL" id="KAF9490699.1"/>
    </source>
</evidence>
<feature type="region of interest" description="Disordered" evidence="1">
    <location>
        <begin position="22"/>
        <end position="44"/>
    </location>
</feature>
<dbReference type="OrthoDB" id="2507344at2759"/>
<dbReference type="EMBL" id="MU154635">
    <property type="protein sequence ID" value="KAF9490699.1"/>
    <property type="molecule type" value="Genomic_DNA"/>
</dbReference>
<keyword evidence="3" id="KW-1185">Reference proteome</keyword>
<name>A0A9P5ZMV9_PLEER</name>
<dbReference type="Proteomes" id="UP000807025">
    <property type="component" value="Unassembled WGS sequence"/>
</dbReference>
<proteinExistence type="predicted"/>
<evidence type="ECO:0000256" key="1">
    <source>
        <dbReference type="SAM" id="MobiDB-lite"/>
    </source>
</evidence>
<dbReference type="AlphaFoldDB" id="A0A9P5ZMV9"/>
<accession>A0A9P5ZMV9</accession>
<comment type="caution">
    <text evidence="2">The sequence shown here is derived from an EMBL/GenBank/DDBJ whole genome shotgun (WGS) entry which is preliminary data.</text>
</comment>
<protein>
    <submittedName>
        <fullName evidence="2">Uncharacterized protein</fullName>
    </submittedName>
</protein>
<evidence type="ECO:0000313" key="3">
    <source>
        <dbReference type="Proteomes" id="UP000807025"/>
    </source>
</evidence>